<dbReference type="InParanoid" id="A0A1X7UQ92"/>
<accession>A0A1X7UQ92</accession>
<evidence type="ECO:0000313" key="1">
    <source>
        <dbReference type="EnsemblMetazoa" id="Aqu2.1.29577_001"/>
    </source>
</evidence>
<reference evidence="1" key="1">
    <citation type="submission" date="2017-05" db="UniProtKB">
        <authorList>
            <consortium name="EnsemblMetazoa"/>
        </authorList>
    </citation>
    <scope>IDENTIFICATION</scope>
</reference>
<dbReference type="SUPFAM" id="SSF54001">
    <property type="entry name" value="Cysteine proteinases"/>
    <property type="match status" value="1"/>
</dbReference>
<proteinExistence type="predicted"/>
<sequence length="722" mass="82934">MDKIVLLSYLDWNKEVKVPELKKENDIAFLEMEFRCHFNYQENVHLGVTFQRYNDTWTEYVDLDCDAKVSSMEKLKVIVSPVIKTPTNTSINPSVIERTPTSNDHPIKKRKRILDDFNCKEILPTQFTVSPSVSAFDEPLNSKKKINKTEDDSIPLPDPFPLPKHYRAEVEKALKLKQMSVSNMRHFLSFIASAVFAFKKYPSHKDYNCVARTIINQYPFLKAPTGAGTPHGAVVVELINRFKEFHRGRKARVSESSSSTSDKKADIIENGYVGVAEQFKEYPFLQNVFQKPHHFIDDAAVKWETKSEVLVKYASEVESVSNSKLRLLLCSLSETDENLFMISLLPESRCKSNHETIIRYLQMDECDITDEDVSNEVSKINVNSPYILSVDCSIYLITDCKVICSILTTRDIPIVLLSSYFVYNIEYPRGFAIVFTFLEVFLLDDWKCNELFWKNYGSKTLHTTPVIVKTYYVFVNPDGCKEPSFKIFSFRFAKDDKHGTVLYYRGDHKVSQKYKTLKKQTSALVRREFEKQEQSPSVVFKKQGSKLNPYTCMSPKTAPTTRVGKAKRKHCGTCKNCLTPNKTEERSGCSVSSPIDVDEIDEMSDHSGGKCEYVATSPFAPVKVSDFATVYKGQWLNEQVINYTLYFIFNEESTERLASVMDCLFCVPSYVSTKLMAGQADESLNSYFRNYDLRKARNYPSEETIEDLDEDNNNTDNLDECW</sequence>
<protein>
    <submittedName>
        <fullName evidence="1">Uncharacterized protein</fullName>
    </submittedName>
</protein>
<organism evidence="1">
    <name type="scientific">Amphimedon queenslandica</name>
    <name type="common">Sponge</name>
    <dbReference type="NCBI Taxonomy" id="400682"/>
    <lineage>
        <taxon>Eukaryota</taxon>
        <taxon>Metazoa</taxon>
        <taxon>Porifera</taxon>
        <taxon>Demospongiae</taxon>
        <taxon>Heteroscleromorpha</taxon>
        <taxon>Haplosclerida</taxon>
        <taxon>Niphatidae</taxon>
        <taxon>Amphimedon</taxon>
    </lineage>
</organism>
<name>A0A1X7UQ92_AMPQE</name>
<dbReference type="EnsemblMetazoa" id="Aqu2.1.29577_001">
    <property type="protein sequence ID" value="Aqu2.1.29577_001"/>
    <property type="gene ID" value="Aqu2.1.29577"/>
</dbReference>
<dbReference type="InterPro" id="IPR038765">
    <property type="entry name" value="Papain-like_cys_pep_sf"/>
</dbReference>
<dbReference type="AlphaFoldDB" id="A0A1X7UQ92"/>
<dbReference type="OrthoDB" id="6367956at2759"/>